<organism evidence="1 2">
    <name type="scientific">Frankia canadensis</name>
    <dbReference type="NCBI Taxonomy" id="1836972"/>
    <lineage>
        <taxon>Bacteria</taxon>
        <taxon>Bacillati</taxon>
        <taxon>Actinomycetota</taxon>
        <taxon>Actinomycetes</taxon>
        <taxon>Frankiales</taxon>
        <taxon>Frankiaceae</taxon>
        <taxon>Frankia</taxon>
    </lineage>
</organism>
<dbReference type="PANTHER" id="PTHR30595:SF6">
    <property type="entry name" value="SCHLAFEN ALBA-2 DOMAIN-CONTAINING PROTEIN"/>
    <property type="match status" value="1"/>
</dbReference>
<keyword evidence="2" id="KW-1185">Reference proteome</keyword>
<dbReference type="Gene3D" id="3.30.950.30">
    <property type="entry name" value="Schlafen, AAA domain"/>
    <property type="match status" value="1"/>
</dbReference>
<dbReference type="InterPro" id="IPR036388">
    <property type="entry name" value="WH-like_DNA-bd_sf"/>
</dbReference>
<name>A0A2I2KKJ7_9ACTN</name>
<accession>A0A2I2KKJ7</accession>
<dbReference type="OrthoDB" id="9805115at2"/>
<reference evidence="1 2" key="1">
    <citation type="submission" date="2017-06" db="EMBL/GenBank/DDBJ databases">
        <authorList>
            <person name="Kim H.J."/>
            <person name="Triplett B.A."/>
        </authorList>
    </citation>
    <scope>NUCLEOTIDE SEQUENCE [LARGE SCALE GENOMIC DNA]</scope>
    <source>
        <strain evidence="1">FRACA_ARgP5</strain>
    </source>
</reference>
<dbReference type="AlphaFoldDB" id="A0A2I2KKJ7"/>
<dbReference type="InterPro" id="IPR038461">
    <property type="entry name" value="Schlafen_AlbA_2_dom_sf"/>
</dbReference>
<proteinExistence type="predicted"/>
<protein>
    <submittedName>
        <fullName evidence="1">Uncharacterized protein</fullName>
    </submittedName>
</protein>
<evidence type="ECO:0000313" key="1">
    <source>
        <dbReference type="EMBL" id="SNQ46183.1"/>
    </source>
</evidence>
<dbReference type="EMBL" id="FZMO01000035">
    <property type="protein sequence ID" value="SNQ46183.1"/>
    <property type="molecule type" value="Genomic_DNA"/>
</dbReference>
<gene>
    <name evidence="1" type="ORF">FRACA_130007</name>
</gene>
<dbReference type="PANTHER" id="PTHR30595">
    <property type="entry name" value="GLPR-RELATED TRANSCRIPTIONAL REPRESSOR"/>
    <property type="match status" value="1"/>
</dbReference>
<sequence>MPFEGTTLVVVEVEPLPPAQRPCYVTARGLYNGAFARAGDGDQRLTAYEIDRLRENAGQPRWDEEAVTQASVEDLDRRAVLRLVEAAARNSPRAFAGLNESDALTRLGVLVPHGERLVPSLAGLLAVGALALACHGRDVDEALLRRLGLDAAAARRQLHQLHELGLLRPRKARDDGTYRLAGGLPPVDLPPLVETGAGKTTATAAGLRTTVPAAGSLTDRILHTLNTSDSASREELQAATGGARSSVTKILNKLIATGQVEATAPPNSPTRRYRRRA</sequence>
<dbReference type="SUPFAM" id="SSF46785">
    <property type="entry name" value="Winged helix' DNA-binding domain"/>
    <property type="match status" value="1"/>
</dbReference>
<dbReference type="RefSeq" id="WP_101830262.1">
    <property type="nucleotide sequence ID" value="NZ_FZMO01000035.1"/>
</dbReference>
<dbReference type="Proteomes" id="UP000234331">
    <property type="component" value="Unassembled WGS sequence"/>
</dbReference>
<dbReference type="Gene3D" id="1.10.10.10">
    <property type="entry name" value="Winged helix-like DNA-binding domain superfamily/Winged helix DNA-binding domain"/>
    <property type="match status" value="1"/>
</dbReference>
<evidence type="ECO:0000313" key="2">
    <source>
        <dbReference type="Proteomes" id="UP000234331"/>
    </source>
</evidence>
<dbReference type="InterPro" id="IPR036390">
    <property type="entry name" value="WH_DNA-bd_sf"/>
</dbReference>